<name>A0A0J9ENK1_AJEDA</name>
<dbReference type="GO" id="GO:0008270">
    <property type="term" value="F:zinc ion binding"/>
    <property type="evidence" value="ECO:0007669"/>
    <property type="project" value="InterPro"/>
</dbReference>
<dbReference type="SUPFAM" id="SSF57701">
    <property type="entry name" value="Zn2/Cys6 DNA-binding domain"/>
    <property type="match status" value="1"/>
</dbReference>
<dbReference type="InterPro" id="IPR001138">
    <property type="entry name" value="Zn2Cys6_DnaBD"/>
</dbReference>
<dbReference type="EMBL" id="GG749436">
    <property type="protein sequence ID" value="KMW67859.1"/>
    <property type="molecule type" value="Genomic_DNA"/>
</dbReference>
<evidence type="ECO:0000256" key="4">
    <source>
        <dbReference type="ARBA" id="ARBA00023242"/>
    </source>
</evidence>
<keyword evidence="2" id="KW-0238">DNA-binding</keyword>
<dbReference type="InterPro" id="IPR036864">
    <property type="entry name" value="Zn2-C6_fun-type_DNA-bd_sf"/>
</dbReference>
<evidence type="ECO:0000313" key="7">
    <source>
        <dbReference type="EMBL" id="KMW67858.1"/>
    </source>
</evidence>
<gene>
    <name evidence="7" type="ORF">BDDG_12384</name>
</gene>
<sequence length="177" mass="19476">MCVSTGRRELLGCGAKPSQRGCSRTNPPRCNCQPSPFHASMNFVYCHYNFSSRLGAQVSSSGRSIQCLLHLLHRHMTPTCSPLHKGTRSCWECKLRKMKCRFDPRVASMPCNGCRRRDSRCISQDFPEDLPCVPMGIRSVRNGSHGAPFDGSTPAAATPSENGRADPNIVIPMSNGH</sequence>
<dbReference type="GO" id="GO:0003677">
    <property type="term" value="F:DNA binding"/>
    <property type="evidence" value="ECO:0007669"/>
    <property type="project" value="UniProtKB-KW"/>
</dbReference>
<evidence type="ECO:0000259" key="6">
    <source>
        <dbReference type="PROSITE" id="PS50048"/>
    </source>
</evidence>
<feature type="region of interest" description="Disordered" evidence="5">
    <location>
        <begin position="143"/>
        <end position="177"/>
    </location>
</feature>
<dbReference type="OrthoDB" id="5392779at2759"/>
<dbReference type="PROSITE" id="PS00463">
    <property type="entry name" value="ZN2_CY6_FUNGAL_1"/>
    <property type="match status" value="1"/>
</dbReference>
<keyword evidence="3" id="KW-0804">Transcription</keyword>
<reference evidence="7" key="1">
    <citation type="submission" date="2010-03" db="EMBL/GenBank/DDBJ databases">
        <title>Annotation of Blastomyces dermatitidis strain ATCC 18188.</title>
        <authorList>
            <consortium name="The Broad Institute Genome Sequencing Platform"/>
            <consortium name="Broad Institute Genome Sequencing Center for Infectious Disease."/>
            <person name="Cuomo C."/>
            <person name="Klein B."/>
            <person name="Sullivan T."/>
            <person name="Heitman J."/>
            <person name="Young S."/>
            <person name="Zeng Q."/>
            <person name="Gargeya S."/>
            <person name="Alvarado L."/>
            <person name="Berlin A.M."/>
            <person name="Chapman S.B."/>
            <person name="Chen Z."/>
            <person name="Freedman E."/>
            <person name="Gellesch M."/>
            <person name="Goldberg J."/>
            <person name="Griggs A."/>
            <person name="Gujja S."/>
            <person name="Heilman E."/>
            <person name="Heiman D."/>
            <person name="Howarth C."/>
            <person name="Mehta T."/>
            <person name="Neiman D."/>
            <person name="Pearson M."/>
            <person name="Roberts A."/>
            <person name="Saif S."/>
            <person name="Shea T."/>
            <person name="Shenoy N."/>
            <person name="Sisk P."/>
            <person name="Stolte C."/>
            <person name="Sykes S."/>
            <person name="White J."/>
            <person name="Yandava C."/>
            <person name="Haas B."/>
            <person name="Nusbaum C."/>
            <person name="Birren B."/>
        </authorList>
    </citation>
    <scope>NUCLEOTIDE SEQUENCE</scope>
    <source>
        <strain evidence="7">ATCC 18188</strain>
    </source>
</reference>
<dbReference type="PROSITE" id="PS50048">
    <property type="entry name" value="ZN2_CY6_FUNGAL_2"/>
    <property type="match status" value="1"/>
</dbReference>
<dbReference type="EMBL" id="GG749436">
    <property type="protein sequence ID" value="KMW67858.1"/>
    <property type="molecule type" value="Genomic_DNA"/>
</dbReference>
<evidence type="ECO:0000256" key="2">
    <source>
        <dbReference type="ARBA" id="ARBA00023125"/>
    </source>
</evidence>
<dbReference type="AlphaFoldDB" id="A0A0J9ENK1"/>
<dbReference type="GO" id="GO:0000981">
    <property type="term" value="F:DNA-binding transcription factor activity, RNA polymerase II-specific"/>
    <property type="evidence" value="ECO:0007669"/>
    <property type="project" value="InterPro"/>
</dbReference>
<protein>
    <recommendedName>
        <fullName evidence="6">Zn(2)-C6 fungal-type domain-containing protein</fullName>
    </recommendedName>
</protein>
<dbReference type="Proteomes" id="UP000007802">
    <property type="component" value="Unassembled WGS sequence"/>
</dbReference>
<proteinExistence type="predicted"/>
<evidence type="ECO:0000256" key="1">
    <source>
        <dbReference type="ARBA" id="ARBA00023015"/>
    </source>
</evidence>
<evidence type="ECO:0000256" key="3">
    <source>
        <dbReference type="ARBA" id="ARBA00023163"/>
    </source>
</evidence>
<keyword evidence="4" id="KW-0539">Nucleus</keyword>
<organism evidence="7">
    <name type="scientific">Ajellomyces dermatitidis (strain ATCC 18188 / CBS 674.68)</name>
    <name type="common">Blastomyces dermatitidis</name>
    <dbReference type="NCBI Taxonomy" id="653446"/>
    <lineage>
        <taxon>Eukaryota</taxon>
        <taxon>Fungi</taxon>
        <taxon>Dikarya</taxon>
        <taxon>Ascomycota</taxon>
        <taxon>Pezizomycotina</taxon>
        <taxon>Eurotiomycetes</taxon>
        <taxon>Eurotiomycetidae</taxon>
        <taxon>Onygenales</taxon>
        <taxon>Ajellomycetaceae</taxon>
        <taxon>Blastomyces</taxon>
    </lineage>
</organism>
<dbReference type="Pfam" id="PF00172">
    <property type="entry name" value="Zn_clus"/>
    <property type="match status" value="1"/>
</dbReference>
<evidence type="ECO:0000256" key="5">
    <source>
        <dbReference type="SAM" id="MobiDB-lite"/>
    </source>
</evidence>
<keyword evidence="1" id="KW-0805">Transcription regulation</keyword>
<accession>A0A0J9ENK1</accession>
<feature type="domain" description="Zn(2)-C6 fungal-type" evidence="6">
    <location>
        <begin position="89"/>
        <end position="123"/>
    </location>
</feature>